<keyword evidence="3" id="KW-1185">Reference proteome</keyword>
<dbReference type="EMBL" id="JAUUTY010000001">
    <property type="protein sequence ID" value="KAK1698622.1"/>
    <property type="molecule type" value="Genomic_DNA"/>
</dbReference>
<proteinExistence type="predicted"/>
<sequence>MLYISPYADFSHLWSGSAEKEKHACTVVHEILSMTLEKRRLVDHLPVSGRSSCSRNLWGMLIRHPDMFYVSLKGDRDLVFLREAYKNSQLMEKSHLVLLKEKMALVTVPRFPRRGGPRTGEETEEWRCTQV</sequence>
<reference evidence="2" key="1">
    <citation type="submission" date="2023-07" db="EMBL/GenBank/DDBJ databases">
        <title>A chromosome-level genome assembly of Lolium multiflorum.</title>
        <authorList>
            <person name="Chen Y."/>
            <person name="Copetti D."/>
            <person name="Kolliker R."/>
            <person name="Studer B."/>
        </authorList>
    </citation>
    <scope>NUCLEOTIDE SEQUENCE</scope>
    <source>
        <strain evidence="2">02402/16</strain>
        <tissue evidence="2">Leaf</tissue>
    </source>
</reference>
<evidence type="ECO:0000313" key="2">
    <source>
        <dbReference type="EMBL" id="KAK1698622.1"/>
    </source>
</evidence>
<feature type="domain" description="PORR" evidence="1">
    <location>
        <begin position="3"/>
        <end position="104"/>
    </location>
</feature>
<protein>
    <recommendedName>
        <fullName evidence="1">PORR domain-containing protein</fullName>
    </recommendedName>
</protein>
<comment type="caution">
    <text evidence="2">The sequence shown here is derived from an EMBL/GenBank/DDBJ whole genome shotgun (WGS) entry which is preliminary data.</text>
</comment>
<name>A0AAD8U6R4_LOLMU</name>
<dbReference type="PANTHER" id="PTHR31476:SF4">
    <property type="entry name" value="PROTEIN WHAT'S THIS FACTOR 1 HOMOLOG, CHLOROPLASTIC"/>
    <property type="match status" value="1"/>
</dbReference>
<organism evidence="2 3">
    <name type="scientific">Lolium multiflorum</name>
    <name type="common">Italian ryegrass</name>
    <name type="synonym">Lolium perenne subsp. multiflorum</name>
    <dbReference type="NCBI Taxonomy" id="4521"/>
    <lineage>
        <taxon>Eukaryota</taxon>
        <taxon>Viridiplantae</taxon>
        <taxon>Streptophyta</taxon>
        <taxon>Embryophyta</taxon>
        <taxon>Tracheophyta</taxon>
        <taxon>Spermatophyta</taxon>
        <taxon>Magnoliopsida</taxon>
        <taxon>Liliopsida</taxon>
        <taxon>Poales</taxon>
        <taxon>Poaceae</taxon>
        <taxon>BOP clade</taxon>
        <taxon>Pooideae</taxon>
        <taxon>Poodae</taxon>
        <taxon>Poeae</taxon>
        <taxon>Poeae Chloroplast Group 2 (Poeae type)</taxon>
        <taxon>Loliodinae</taxon>
        <taxon>Loliinae</taxon>
        <taxon>Lolium</taxon>
    </lineage>
</organism>
<dbReference type="InterPro" id="IPR045040">
    <property type="entry name" value="PORR_fam"/>
</dbReference>
<dbReference type="Pfam" id="PF11955">
    <property type="entry name" value="PORR"/>
    <property type="match status" value="1"/>
</dbReference>
<gene>
    <name evidence="2" type="ORF">QYE76_015319</name>
</gene>
<dbReference type="AlphaFoldDB" id="A0AAD8U6R4"/>
<dbReference type="Proteomes" id="UP001231189">
    <property type="component" value="Unassembled WGS sequence"/>
</dbReference>
<evidence type="ECO:0000313" key="3">
    <source>
        <dbReference type="Proteomes" id="UP001231189"/>
    </source>
</evidence>
<dbReference type="GO" id="GO:0003723">
    <property type="term" value="F:RNA binding"/>
    <property type="evidence" value="ECO:0007669"/>
    <property type="project" value="InterPro"/>
</dbReference>
<dbReference type="PANTHER" id="PTHR31476">
    <property type="entry name" value="PROTEIN WHAT'S THIS FACTOR 1 HOMOLOG, CHLOROPLASTIC"/>
    <property type="match status" value="1"/>
</dbReference>
<evidence type="ECO:0000259" key="1">
    <source>
        <dbReference type="Pfam" id="PF11955"/>
    </source>
</evidence>
<dbReference type="InterPro" id="IPR021099">
    <property type="entry name" value="PORR_domain"/>
</dbReference>
<accession>A0AAD8U6R4</accession>